<dbReference type="HOGENOM" id="CLU_004466_0_0_10"/>
<dbReference type="RefSeq" id="WP_014387324.1">
    <property type="nucleotide sequence ID" value="NC_017025.1"/>
</dbReference>
<dbReference type="Pfam" id="PF20041">
    <property type="entry name" value="DUF6443"/>
    <property type="match status" value="1"/>
</dbReference>
<evidence type="ECO:0000259" key="2">
    <source>
        <dbReference type="Pfam" id="PF20041"/>
    </source>
</evidence>
<protein>
    <submittedName>
        <fullName evidence="3">Probable Rhs family protein</fullName>
    </submittedName>
</protein>
<dbReference type="InterPro" id="IPR045619">
    <property type="entry name" value="DUF6443"/>
</dbReference>
<feature type="compositionally biased region" description="Low complexity" evidence="1">
    <location>
        <begin position="1087"/>
        <end position="1096"/>
    </location>
</feature>
<name>H8XNR3_FLAIG</name>
<dbReference type="PATRIC" id="fig|1094466.5.peg.177"/>
<dbReference type="Proteomes" id="UP000007599">
    <property type="component" value="Chromosome I"/>
</dbReference>
<feature type="compositionally biased region" description="Polar residues" evidence="1">
    <location>
        <begin position="1049"/>
        <end position="1065"/>
    </location>
</feature>
<reference evidence="4" key="2">
    <citation type="submission" date="2012-03" db="EMBL/GenBank/DDBJ databases">
        <title>Complete genome sequence of Flavobacterium indicum GPTSA100-9T, isolated from warm spring water.</title>
        <authorList>
            <person name="Barbier P."/>
            <person name="Houel A."/>
            <person name="Loux V."/>
            <person name="Poulain J."/>
            <person name="Bernardet J.-F."/>
            <person name="Touchon M."/>
            <person name="Duchaud E."/>
        </authorList>
    </citation>
    <scope>NUCLEOTIDE SEQUENCE [LARGE SCALE GENOMIC DNA]</scope>
    <source>
        <strain evidence="4">DSM 17447 / CIP 109464 / GPTSA100-9</strain>
    </source>
</reference>
<feature type="region of interest" description="Disordered" evidence="1">
    <location>
        <begin position="1029"/>
        <end position="1148"/>
    </location>
</feature>
<feature type="compositionally biased region" description="Basic and acidic residues" evidence="1">
    <location>
        <begin position="1066"/>
        <end position="1086"/>
    </location>
</feature>
<dbReference type="KEGG" id="fin:KQS_00920"/>
<gene>
    <name evidence="3" type="ordered locus">KQS_00920</name>
</gene>
<dbReference type="Gene3D" id="2.180.10.10">
    <property type="entry name" value="RHS repeat-associated core"/>
    <property type="match status" value="1"/>
</dbReference>
<feature type="domain" description="DUF6443" evidence="2">
    <location>
        <begin position="27"/>
        <end position="163"/>
    </location>
</feature>
<feature type="compositionally biased region" description="Basic and acidic residues" evidence="1">
    <location>
        <begin position="1100"/>
        <end position="1114"/>
    </location>
</feature>
<dbReference type="eggNOG" id="COG3209">
    <property type="taxonomic scope" value="Bacteria"/>
</dbReference>
<proteinExistence type="predicted"/>
<evidence type="ECO:0000313" key="4">
    <source>
        <dbReference type="Proteomes" id="UP000007599"/>
    </source>
</evidence>
<dbReference type="OrthoDB" id="2972467at2"/>
<reference evidence="3 4" key="1">
    <citation type="journal article" date="2012" name="J. Bacteriol.">
        <title>Complete Genome Sequence of Flavobacterium indicum GPSTA100-9T, Isolated from Warm Spring Water.</title>
        <authorList>
            <person name="Barbier P."/>
            <person name="Houel A."/>
            <person name="Loux V."/>
            <person name="Poulain J."/>
            <person name="Bernardet J.F."/>
            <person name="Touchon M."/>
            <person name="Duchaud E."/>
        </authorList>
    </citation>
    <scope>NUCLEOTIDE SEQUENCE [LARGE SCALE GENOMIC DNA]</scope>
    <source>
        <strain evidence="4">DSM 17447 / CIP 109464 / GPTSA100-9</strain>
    </source>
</reference>
<evidence type="ECO:0000256" key="1">
    <source>
        <dbReference type="SAM" id="MobiDB-lite"/>
    </source>
</evidence>
<dbReference type="STRING" id="1094466.KQS_00920"/>
<dbReference type="EMBL" id="HE774682">
    <property type="protein sequence ID" value="CCG52180.1"/>
    <property type="molecule type" value="Genomic_DNA"/>
</dbReference>
<accession>H8XNR3</accession>
<keyword evidence="4" id="KW-1185">Reference proteome</keyword>
<dbReference type="AlphaFoldDB" id="H8XNR3"/>
<organism evidence="3 4">
    <name type="scientific">Flavobacterium indicum (strain DSM 17447 / CIP 109464 / GPTSA100-9)</name>
    <dbReference type="NCBI Taxonomy" id="1094466"/>
    <lineage>
        <taxon>Bacteria</taxon>
        <taxon>Pseudomonadati</taxon>
        <taxon>Bacteroidota</taxon>
        <taxon>Flavobacteriia</taxon>
        <taxon>Flavobacteriales</taxon>
        <taxon>Flavobacteriaceae</taxon>
        <taxon>Flavobacterium</taxon>
    </lineage>
</organism>
<evidence type="ECO:0000313" key="3">
    <source>
        <dbReference type="EMBL" id="CCG52180.1"/>
    </source>
</evidence>
<sequence length="1148" mass="130775">MKKLVYLLLSIPVFVLGQSTDQNWVKVKTYKQPTSTPITTPTIEQATTQVNYYDGLGRPIQQVAHGQSNTGKDIVTHIEYDAFGRQIKEFLPYVNQSASLNYNSSANNDVLNFYNSSNYENTANPFSEKLLEASPLDKVLKQAAPGNPWALGSGKEIKFDYQTNTSNEVKFYKVTLTWNASHNIYNIALNEIGYYAPNELYKTITYDENSPGGTSKLGRTEEFKDKEGKVVLKRTFNNNDPHESYYVYDVYGNLTYVIPPAVDTNDHIDQTKLDNMCYQYKYDQRNRLIEKKLPGKQWEYIVYDKLDRVVATGPAYNPWGGGDSKKGWMITKYDVFNRPVYTGWYSGAVASSADRNTMQNNYSSSTVLSESKATSNVTLDAVAIKYTNTVFPTNLKLLTVNYYDNYDYPNAPSIPAQIEGQTTTTTGLKGLATGSWVRVLDNASSTTNELSYTLYDTRLRPIRVYTKNYLGGYTQVNTKLDWAGKTEYTVTEHKRTTSGLGVIVKDIFEYTAQDRLLKHTQEINSSSGQLISSNSYDELGQLVSKKVGGEDITASTSLQKVDYKYNIRGWLKEINDATNLTPSANEEDLFAFKINYNQLEQGSTGQALFNGNIAETLWRSYSDDIKRKYEYNYDHLNRLLQANYSKPDASTNINNYKEWLSYDKNGNIADIIRTGNVDLVSGNVENIIDELHFTYDTNNKNLLLKVDDTSNSPQGFKDNYNSSGDDYTYDANGNMISDNNKEIRTIVYNHLNLPTEIIFSGTTNGTIYYLYNAVGQKINKLVEDEFQNETLTDYLSGFHYENGVLQFFPHAEGYVKVTGNVGRNGQIQFYFFNYVFNYTDHLGNIRLSYAQDPSNINVLKILEENHYYPFGLKHKNYNVDQLNFEEFPETGVEIVPTDNPMYKYKYQGQERQDDLGLNWDSFKWRNYDYAIGRFMSIDPLAMDYTYNSPYAFQENKMGMGRELEGLELAPFEIFIEESVIIEPFYYEPNLQPLPFEPVIEIPTAFEYEVEPVLIDCYLDPSIIEKNRIKDNSNEATSGQEVNSEKHIDNSSQNSKTGQGRGSNNRTPDDEAVGDHTVRDSKGHTTYKENPNNPNKNSKGKGFETEKRVDYEGASHKNKNGENVPTPHVHEGKNVRPAIPGKDMPKKNN</sequence>